<gene>
    <name evidence="2" type="ORF">ACFSUL_02555</name>
</gene>
<dbReference type="RefSeq" id="WP_377932407.1">
    <property type="nucleotide sequence ID" value="NZ_JBHUMF010000005.1"/>
</dbReference>
<accession>A0ABW5RMV3</accession>
<evidence type="ECO:0000313" key="2">
    <source>
        <dbReference type="EMBL" id="MFD2679626.1"/>
    </source>
</evidence>
<keyword evidence="1" id="KW-0472">Membrane</keyword>
<dbReference type="Pfam" id="PF11118">
    <property type="entry name" value="DUF2627"/>
    <property type="match status" value="1"/>
</dbReference>
<proteinExistence type="predicted"/>
<keyword evidence="1" id="KW-0812">Transmembrane</keyword>
<protein>
    <submittedName>
        <fullName evidence="2">DUF2627 domain-containing protein</fullName>
    </submittedName>
</protein>
<evidence type="ECO:0000313" key="3">
    <source>
        <dbReference type="Proteomes" id="UP001597506"/>
    </source>
</evidence>
<organism evidence="2 3">
    <name type="scientific">Bacillus seohaeanensis</name>
    <dbReference type="NCBI Taxonomy" id="284580"/>
    <lineage>
        <taxon>Bacteria</taxon>
        <taxon>Bacillati</taxon>
        <taxon>Bacillota</taxon>
        <taxon>Bacilli</taxon>
        <taxon>Bacillales</taxon>
        <taxon>Bacillaceae</taxon>
        <taxon>Bacillus</taxon>
    </lineage>
</organism>
<dbReference type="Proteomes" id="UP001597506">
    <property type="component" value="Unassembled WGS sequence"/>
</dbReference>
<evidence type="ECO:0000256" key="1">
    <source>
        <dbReference type="SAM" id="Phobius"/>
    </source>
</evidence>
<keyword evidence="3" id="KW-1185">Reference proteome</keyword>
<feature type="transmembrane region" description="Helical" evidence="1">
    <location>
        <begin position="41"/>
        <end position="63"/>
    </location>
</feature>
<name>A0ABW5RMV3_9BACI</name>
<reference evidence="3" key="1">
    <citation type="journal article" date="2019" name="Int. J. Syst. Evol. Microbiol.">
        <title>The Global Catalogue of Microorganisms (GCM) 10K type strain sequencing project: providing services to taxonomists for standard genome sequencing and annotation.</title>
        <authorList>
            <consortium name="The Broad Institute Genomics Platform"/>
            <consortium name="The Broad Institute Genome Sequencing Center for Infectious Disease"/>
            <person name="Wu L."/>
            <person name="Ma J."/>
        </authorList>
    </citation>
    <scope>NUCLEOTIDE SEQUENCE [LARGE SCALE GENOMIC DNA]</scope>
    <source>
        <strain evidence="3">KCTC 3913</strain>
    </source>
</reference>
<keyword evidence="1" id="KW-1133">Transmembrane helix</keyword>
<dbReference type="EMBL" id="JBHUMF010000005">
    <property type="protein sequence ID" value="MFD2679626.1"/>
    <property type="molecule type" value="Genomic_DNA"/>
</dbReference>
<dbReference type="InterPro" id="IPR020138">
    <property type="entry name" value="Uncharacterised_YqzF"/>
</dbReference>
<sequence>MVRIFALIIMLIPGALAALGIKLMRDMLFGILQPPIPFLWLQFILGLLLFLCGLGFIGGFVLYRDRKRNKVQKRFKQPNTNRLNQKS</sequence>
<comment type="caution">
    <text evidence="2">The sequence shown here is derived from an EMBL/GenBank/DDBJ whole genome shotgun (WGS) entry which is preliminary data.</text>
</comment>